<dbReference type="AlphaFoldDB" id="A0A2N7S6K3"/>
<reference evidence="3 5" key="2">
    <citation type="submission" date="2019-03" db="EMBL/GenBank/DDBJ databases">
        <title>Glutamicibacter sp. LJH19 genome.</title>
        <authorList>
            <person name="Sinai Borker S."/>
            <person name="Kumar R."/>
        </authorList>
    </citation>
    <scope>NUCLEOTIDE SEQUENCE [LARGE SCALE GENOMIC DNA]</scope>
    <source>
        <strain evidence="3 5">LJH19</strain>
    </source>
</reference>
<dbReference type="EMBL" id="PNQX01000001">
    <property type="protein sequence ID" value="PMQ21747.1"/>
    <property type="molecule type" value="Genomic_DNA"/>
</dbReference>
<proteinExistence type="predicted"/>
<dbReference type="Proteomes" id="UP000297638">
    <property type="component" value="Unassembled WGS sequence"/>
</dbReference>
<dbReference type="Proteomes" id="UP000235739">
    <property type="component" value="Unassembled WGS sequence"/>
</dbReference>
<feature type="transmembrane region" description="Helical" evidence="1">
    <location>
        <begin position="84"/>
        <end position="113"/>
    </location>
</feature>
<evidence type="ECO:0000256" key="1">
    <source>
        <dbReference type="SAM" id="Phobius"/>
    </source>
</evidence>
<dbReference type="EMBL" id="SPDS01000002">
    <property type="protein sequence ID" value="TFH54975.1"/>
    <property type="molecule type" value="Genomic_DNA"/>
</dbReference>
<keyword evidence="1" id="KW-0812">Transmembrane</keyword>
<name>A0A2N7S6K3_9MICC</name>
<comment type="caution">
    <text evidence="2">The sequence shown here is derived from an EMBL/GenBank/DDBJ whole genome shotgun (WGS) entry which is preliminary data.</text>
</comment>
<dbReference type="InterPro" id="IPR021354">
    <property type="entry name" value="DUF2975"/>
</dbReference>
<evidence type="ECO:0000313" key="2">
    <source>
        <dbReference type="EMBL" id="PMQ21747.1"/>
    </source>
</evidence>
<protein>
    <submittedName>
        <fullName evidence="2">DUF2975 domain-containing protein</fullName>
    </submittedName>
</protein>
<accession>A0A2N7S6K3</accession>
<evidence type="ECO:0000313" key="4">
    <source>
        <dbReference type="Proteomes" id="UP000235739"/>
    </source>
</evidence>
<evidence type="ECO:0000313" key="5">
    <source>
        <dbReference type="Proteomes" id="UP000297638"/>
    </source>
</evidence>
<dbReference type="RefSeq" id="WP_041648513.1">
    <property type="nucleotide sequence ID" value="NZ_JBQDIL010000019.1"/>
</dbReference>
<evidence type="ECO:0000313" key="3">
    <source>
        <dbReference type="EMBL" id="TFH54975.1"/>
    </source>
</evidence>
<sequence>MTSMAIITSRIVLVAAFLGAFLVQLVALPAFIQESLHIHPEVQPLARPYQWTVNSGILCFQIAIIATWILLAKFARNHKLMHDALPWISLIIWMAALGTFLVLALGVHLLGIYGAGGPGVAFMVFTTVSCGTAATVLLIAKRSQVRAQLRQ</sequence>
<keyword evidence="1" id="KW-1133">Transmembrane helix</keyword>
<reference evidence="2 4" key="1">
    <citation type="journal article" date="2017" name="Elife">
        <title>Extensive horizontal gene transfer in cheese-associated bacteria.</title>
        <authorList>
            <person name="Bonham K.S."/>
            <person name="Wolfe B.E."/>
            <person name="Dutton R.J."/>
        </authorList>
    </citation>
    <scope>NUCLEOTIDE SEQUENCE [LARGE SCALE GENOMIC DNA]</scope>
    <source>
        <strain evidence="2 4">JB182</strain>
    </source>
</reference>
<dbReference type="Pfam" id="PF11188">
    <property type="entry name" value="DUF2975"/>
    <property type="match status" value="1"/>
</dbReference>
<feature type="transmembrane region" description="Helical" evidence="1">
    <location>
        <begin position="119"/>
        <end position="140"/>
    </location>
</feature>
<keyword evidence="1" id="KW-0472">Membrane</keyword>
<organism evidence="2 4">
    <name type="scientific">Glutamicibacter arilaitensis</name>
    <dbReference type="NCBI Taxonomy" id="256701"/>
    <lineage>
        <taxon>Bacteria</taxon>
        <taxon>Bacillati</taxon>
        <taxon>Actinomycetota</taxon>
        <taxon>Actinomycetes</taxon>
        <taxon>Micrococcales</taxon>
        <taxon>Micrococcaceae</taxon>
        <taxon>Glutamicibacter</taxon>
    </lineage>
</organism>
<gene>
    <name evidence="2" type="ORF">CIK84_09525</name>
    <name evidence="3" type="ORF">EXY26_13480</name>
</gene>
<feature type="transmembrane region" description="Helical" evidence="1">
    <location>
        <begin position="51"/>
        <end position="72"/>
    </location>
</feature>